<comment type="caution">
    <text evidence="1">The sequence shown here is derived from an EMBL/GenBank/DDBJ whole genome shotgun (WGS) entry which is preliminary data.</text>
</comment>
<gene>
    <name evidence="1" type="ORF">EVAR_67754_1</name>
</gene>
<evidence type="ECO:0000313" key="2">
    <source>
        <dbReference type="Proteomes" id="UP000299102"/>
    </source>
</evidence>
<keyword evidence="2" id="KW-1185">Reference proteome</keyword>
<dbReference type="EMBL" id="BGZK01001828">
    <property type="protein sequence ID" value="GBP86991.1"/>
    <property type="molecule type" value="Genomic_DNA"/>
</dbReference>
<dbReference type="Proteomes" id="UP000299102">
    <property type="component" value="Unassembled WGS sequence"/>
</dbReference>
<protein>
    <submittedName>
        <fullName evidence="1">Uncharacterized protein</fullName>
    </submittedName>
</protein>
<evidence type="ECO:0000313" key="1">
    <source>
        <dbReference type="EMBL" id="GBP86991.1"/>
    </source>
</evidence>
<proteinExistence type="predicted"/>
<sequence length="116" mass="13171">MTQFQIRIGFDANQHGPERQYGQTVLYHEYSYPNENECDGFSWFDKVRKSSVAGILDRNKINDGGRSGLMEMRADQSPPEASLWAASSSNCFVAALFALTRRLRVPADGVRRWPLN</sequence>
<name>A0A4C1ZDY3_EUMVA</name>
<reference evidence="1 2" key="1">
    <citation type="journal article" date="2019" name="Commun. Biol.">
        <title>The bagworm genome reveals a unique fibroin gene that provides high tensile strength.</title>
        <authorList>
            <person name="Kono N."/>
            <person name="Nakamura H."/>
            <person name="Ohtoshi R."/>
            <person name="Tomita M."/>
            <person name="Numata K."/>
            <person name="Arakawa K."/>
        </authorList>
    </citation>
    <scope>NUCLEOTIDE SEQUENCE [LARGE SCALE GENOMIC DNA]</scope>
</reference>
<organism evidence="1 2">
    <name type="scientific">Eumeta variegata</name>
    <name type="common">Bagworm moth</name>
    <name type="synonym">Eumeta japonica</name>
    <dbReference type="NCBI Taxonomy" id="151549"/>
    <lineage>
        <taxon>Eukaryota</taxon>
        <taxon>Metazoa</taxon>
        <taxon>Ecdysozoa</taxon>
        <taxon>Arthropoda</taxon>
        <taxon>Hexapoda</taxon>
        <taxon>Insecta</taxon>
        <taxon>Pterygota</taxon>
        <taxon>Neoptera</taxon>
        <taxon>Endopterygota</taxon>
        <taxon>Lepidoptera</taxon>
        <taxon>Glossata</taxon>
        <taxon>Ditrysia</taxon>
        <taxon>Tineoidea</taxon>
        <taxon>Psychidae</taxon>
        <taxon>Oiketicinae</taxon>
        <taxon>Eumeta</taxon>
    </lineage>
</organism>
<dbReference type="AlphaFoldDB" id="A0A4C1ZDY3"/>
<accession>A0A4C1ZDY3</accession>